<reference evidence="2" key="2">
    <citation type="journal article" date="2015" name="Data Brief">
        <title>Shoot transcriptome of the giant reed, Arundo donax.</title>
        <authorList>
            <person name="Barrero R.A."/>
            <person name="Guerrero F.D."/>
            <person name="Moolhuijzen P."/>
            <person name="Goolsby J.A."/>
            <person name="Tidwell J."/>
            <person name="Bellgard S.E."/>
            <person name="Bellgard M.I."/>
        </authorList>
    </citation>
    <scope>NUCLEOTIDE SEQUENCE</scope>
    <source>
        <tissue evidence="2">Shoot tissue taken approximately 20 cm above the soil surface</tissue>
    </source>
</reference>
<organism evidence="2">
    <name type="scientific">Arundo donax</name>
    <name type="common">Giant reed</name>
    <name type="synonym">Donax arundinaceus</name>
    <dbReference type="NCBI Taxonomy" id="35708"/>
    <lineage>
        <taxon>Eukaryota</taxon>
        <taxon>Viridiplantae</taxon>
        <taxon>Streptophyta</taxon>
        <taxon>Embryophyta</taxon>
        <taxon>Tracheophyta</taxon>
        <taxon>Spermatophyta</taxon>
        <taxon>Magnoliopsida</taxon>
        <taxon>Liliopsida</taxon>
        <taxon>Poales</taxon>
        <taxon>Poaceae</taxon>
        <taxon>PACMAD clade</taxon>
        <taxon>Arundinoideae</taxon>
        <taxon>Arundineae</taxon>
        <taxon>Arundo</taxon>
    </lineage>
</organism>
<protein>
    <submittedName>
        <fullName evidence="2">Uncharacterized protein</fullName>
    </submittedName>
</protein>
<feature type="region of interest" description="Disordered" evidence="1">
    <location>
        <begin position="1"/>
        <end position="21"/>
    </location>
</feature>
<reference evidence="2" key="1">
    <citation type="submission" date="2014-09" db="EMBL/GenBank/DDBJ databases">
        <authorList>
            <person name="Magalhaes I.L.F."/>
            <person name="Oliveira U."/>
            <person name="Santos F.R."/>
            <person name="Vidigal T.H.D.A."/>
            <person name="Brescovit A.D."/>
            <person name="Santos A.J."/>
        </authorList>
    </citation>
    <scope>NUCLEOTIDE SEQUENCE</scope>
    <source>
        <tissue evidence="2">Shoot tissue taken approximately 20 cm above the soil surface</tissue>
    </source>
</reference>
<evidence type="ECO:0000256" key="1">
    <source>
        <dbReference type="SAM" id="MobiDB-lite"/>
    </source>
</evidence>
<evidence type="ECO:0000313" key="2">
    <source>
        <dbReference type="EMBL" id="JAD71804.1"/>
    </source>
</evidence>
<name>A0A0A9C680_ARUDO</name>
<sequence>MKHCPGHPHASTLPIEVDHSI</sequence>
<dbReference type="AlphaFoldDB" id="A0A0A9C680"/>
<dbReference type="EMBL" id="GBRH01226091">
    <property type="protein sequence ID" value="JAD71804.1"/>
    <property type="molecule type" value="Transcribed_RNA"/>
</dbReference>
<accession>A0A0A9C680</accession>
<proteinExistence type="predicted"/>